<evidence type="ECO:0000256" key="1">
    <source>
        <dbReference type="ARBA" id="ARBA00023015"/>
    </source>
</evidence>
<dbReference type="Pfam" id="PF13305">
    <property type="entry name" value="TetR_C_33"/>
    <property type="match status" value="1"/>
</dbReference>
<gene>
    <name evidence="4" type="ORF">NZD86_18665</name>
</gene>
<keyword evidence="1" id="KW-0805">Transcription regulation</keyword>
<sequence length="190" mass="20602">MASRPGLNKMIIVNAAGELADEIGLDKLTLSLVADRLGVRTPSLYNHIEGLDGLKRELSLLGLHELDRCMQRAAIGKAGHDAIASMLHAYRAFAKERPGVYESTLRAPAPDDLEVESASKAIIDTVLTVLKPYQLKSDDAIHVVRAFRAIGHGFATLEGAGAFGIPLEHDESYQRLISTFLSGLDRLTTQ</sequence>
<name>A0ABY6Z083_9BACL</name>
<feature type="domain" description="HTH-type transcriptional regulator MT1864/Rv1816-like C-terminal" evidence="3">
    <location>
        <begin position="84"/>
        <end position="180"/>
    </location>
</feature>
<dbReference type="Gene3D" id="1.10.357.10">
    <property type="entry name" value="Tetracycline Repressor, domain 2"/>
    <property type="match status" value="1"/>
</dbReference>
<accession>A0ABY6Z083</accession>
<dbReference type="SUPFAM" id="SSF48498">
    <property type="entry name" value="Tetracyclin repressor-like, C-terminal domain"/>
    <property type="match status" value="1"/>
</dbReference>
<proteinExistence type="predicted"/>
<evidence type="ECO:0000259" key="3">
    <source>
        <dbReference type="Pfam" id="PF13305"/>
    </source>
</evidence>
<protein>
    <submittedName>
        <fullName evidence="4">WHG domain-containing protein</fullName>
    </submittedName>
</protein>
<dbReference type="InterPro" id="IPR036271">
    <property type="entry name" value="Tet_transcr_reg_TetR-rel_C_sf"/>
</dbReference>
<dbReference type="Proteomes" id="UP001164803">
    <property type="component" value="Chromosome"/>
</dbReference>
<dbReference type="InterPro" id="IPR025996">
    <property type="entry name" value="MT1864/Rv1816-like_C"/>
</dbReference>
<reference evidence="4" key="1">
    <citation type="submission" date="2022-08" db="EMBL/GenBank/DDBJ databases">
        <title>Alicyclobacillus dauci DSM2870, complete genome.</title>
        <authorList>
            <person name="Wang Q."/>
            <person name="Cai R."/>
            <person name="Wang Z."/>
        </authorList>
    </citation>
    <scope>NUCLEOTIDE SEQUENCE</scope>
    <source>
        <strain evidence="4">DSM 28700</strain>
    </source>
</reference>
<keyword evidence="2" id="KW-0804">Transcription</keyword>
<evidence type="ECO:0000313" key="5">
    <source>
        <dbReference type="Proteomes" id="UP001164803"/>
    </source>
</evidence>
<dbReference type="EMBL" id="CP104064">
    <property type="protein sequence ID" value="WAH36241.1"/>
    <property type="molecule type" value="Genomic_DNA"/>
</dbReference>
<evidence type="ECO:0000256" key="2">
    <source>
        <dbReference type="ARBA" id="ARBA00023163"/>
    </source>
</evidence>
<dbReference type="Gene3D" id="1.10.10.60">
    <property type="entry name" value="Homeodomain-like"/>
    <property type="match status" value="1"/>
</dbReference>
<organism evidence="4 5">
    <name type="scientific">Alicyclobacillus dauci</name>
    <dbReference type="NCBI Taxonomy" id="1475485"/>
    <lineage>
        <taxon>Bacteria</taxon>
        <taxon>Bacillati</taxon>
        <taxon>Bacillota</taxon>
        <taxon>Bacilli</taxon>
        <taxon>Bacillales</taxon>
        <taxon>Alicyclobacillaceae</taxon>
        <taxon>Alicyclobacillus</taxon>
    </lineage>
</organism>
<dbReference type="SUPFAM" id="SSF46689">
    <property type="entry name" value="Homeodomain-like"/>
    <property type="match status" value="1"/>
</dbReference>
<keyword evidence="5" id="KW-1185">Reference proteome</keyword>
<dbReference type="RefSeq" id="WP_268043564.1">
    <property type="nucleotide sequence ID" value="NZ_CP104064.1"/>
</dbReference>
<evidence type="ECO:0000313" key="4">
    <source>
        <dbReference type="EMBL" id="WAH36241.1"/>
    </source>
</evidence>
<dbReference type="InterPro" id="IPR009057">
    <property type="entry name" value="Homeodomain-like_sf"/>
</dbReference>